<comment type="caution">
    <text evidence="2">The sequence shown here is derived from an EMBL/GenBank/DDBJ whole genome shotgun (WGS) entry which is preliminary data.</text>
</comment>
<evidence type="ECO:0000313" key="3">
    <source>
        <dbReference type="Proteomes" id="UP000253490"/>
    </source>
</evidence>
<name>A0A366IFC4_9FIRM</name>
<dbReference type="EMBL" id="QNRX01000002">
    <property type="protein sequence ID" value="RBP68991.1"/>
    <property type="molecule type" value="Genomic_DNA"/>
</dbReference>
<dbReference type="Proteomes" id="UP000253490">
    <property type="component" value="Unassembled WGS sequence"/>
</dbReference>
<dbReference type="InterPro" id="IPR021309">
    <property type="entry name" value="YgaP-like_TM"/>
</dbReference>
<dbReference type="Pfam" id="PF11127">
    <property type="entry name" value="YgaP-like_TM"/>
    <property type="match status" value="1"/>
</dbReference>
<sequence>MVRKNIGLIDAYARLSCGLTMFGMGICKKSKFMIALGAMKTAEGITGFCPMYHFMGMSTKKSDNIIGTVHELIRK</sequence>
<gene>
    <name evidence="2" type="ORF">DES36_102133</name>
</gene>
<reference evidence="2 3" key="1">
    <citation type="submission" date="2018-06" db="EMBL/GenBank/DDBJ databases">
        <title>Genomic Encyclopedia of Type Strains, Phase IV (KMG-IV): sequencing the most valuable type-strain genomes for metagenomic binning, comparative biology and taxonomic classification.</title>
        <authorList>
            <person name="Goeker M."/>
        </authorList>
    </citation>
    <scope>NUCLEOTIDE SEQUENCE [LARGE SCALE GENOMIC DNA]</scope>
    <source>
        <strain evidence="2 3">DSM 22112</strain>
    </source>
</reference>
<accession>A0A366IFC4</accession>
<dbReference type="RefSeq" id="WP_170128138.1">
    <property type="nucleotide sequence ID" value="NZ_QNRX01000002.1"/>
</dbReference>
<evidence type="ECO:0000313" key="2">
    <source>
        <dbReference type="EMBL" id="RBP68991.1"/>
    </source>
</evidence>
<feature type="domain" description="Inner membrane protein YgaP-like transmembrane" evidence="1">
    <location>
        <begin position="3"/>
        <end position="61"/>
    </location>
</feature>
<organism evidence="2 3">
    <name type="scientific">Alkalibaculum bacchi</name>
    <dbReference type="NCBI Taxonomy" id="645887"/>
    <lineage>
        <taxon>Bacteria</taxon>
        <taxon>Bacillati</taxon>
        <taxon>Bacillota</taxon>
        <taxon>Clostridia</taxon>
        <taxon>Eubacteriales</taxon>
        <taxon>Eubacteriaceae</taxon>
        <taxon>Alkalibaculum</taxon>
    </lineage>
</organism>
<keyword evidence="3" id="KW-1185">Reference proteome</keyword>
<dbReference type="AlphaFoldDB" id="A0A366IFC4"/>
<proteinExistence type="predicted"/>
<evidence type="ECO:0000259" key="1">
    <source>
        <dbReference type="Pfam" id="PF11127"/>
    </source>
</evidence>
<protein>
    <submittedName>
        <fullName evidence="2">DUF2892 family protein</fullName>
    </submittedName>
</protein>